<dbReference type="InterPro" id="IPR029058">
    <property type="entry name" value="AB_hydrolase_fold"/>
</dbReference>
<evidence type="ECO:0000256" key="5">
    <source>
        <dbReference type="ARBA" id="ARBA00022989"/>
    </source>
</evidence>
<dbReference type="SUPFAM" id="SSF53474">
    <property type="entry name" value="alpha/beta-Hydrolases"/>
    <property type="match status" value="1"/>
</dbReference>
<dbReference type="PANTHER" id="PTHR32178:SF6">
    <property type="entry name" value="IG-LIKE DOMAIN-CONTAINING PROTEIN"/>
    <property type="match status" value="1"/>
</dbReference>
<dbReference type="EMBL" id="OV696692">
    <property type="protein sequence ID" value="CAH1269929.1"/>
    <property type="molecule type" value="Genomic_DNA"/>
</dbReference>
<dbReference type="Proteomes" id="UP000838412">
    <property type="component" value="Chromosome 7"/>
</dbReference>
<evidence type="ECO:0000256" key="1">
    <source>
        <dbReference type="ARBA" id="ARBA00004479"/>
    </source>
</evidence>
<proteinExistence type="inferred from homology"/>
<dbReference type="InterPro" id="IPR013151">
    <property type="entry name" value="Immunoglobulin_dom"/>
</dbReference>
<dbReference type="CDD" id="cd00096">
    <property type="entry name" value="Ig"/>
    <property type="match status" value="1"/>
</dbReference>
<evidence type="ECO:0000256" key="4">
    <source>
        <dbReference type="ARBA" id="ARBA00022729"/>
    </source>
</evidence>
<protein>
    <submittedName>
        <fullName evidence="9">AADAC protein</fullName>
    </submittedName>
</protein>
<evidence type="ECO:0000256" key="2">
    <source>
        <dbReference type="ARBA" id="ARBA00008727"/>
    </source>
</evidence>
<dbReference type="Gene3D" id="2.60.40.10">
    <property type="entry name" value="Immunoglobulins"/>
    <property type="match status" value="1"/>
</dbReference>
<evidence type="ECO:0000313" key="9">
    <source>
        <dbReference type="EMBL" id="CAH1269929.1"/>
    </source>
</evidence>
<keyword evidence="10" id="KW-1185">Reference proteome</keyword>
<reference evidence="9" key="1">
    <citation type="submission" date="2022-01" db="EMBL/GenBank/DDBJ databases">
        <authorList>
            <person name="Braso-Vives M."/>
        </authorList>
    </citation>
    <scope>NUCLEOTIDE SEQUENCE</scope>
</reference>
<comment type="similarity">
    <text evidence="2">Belongs to the FAM187 family.</text>
</comment>
<name>A0A8K0F0C0_BRALA</name>
<keyword evidence="4" id="KW-0732">Signal</keyword>
<dbReference type="AlphaFoldDB" id="A0A8K0F0C0"/>
<feature type="domain" description="Ig-like" evidence="8">
    <location>
        <begin position="216"/>
        <end position="312"/>
    </location>
</feature>
<evidence type="ECO:0000313" key="10">
    <source>
        <dbReference type="Proteomes" id="UP000838412"/>
    </source>
</evidence>
<keyword evidence="7" id="KW-0325">Glycoprotein</keyword>
<dbReference type="InterPro" id="IPR013094">
    <property type="entry name" value="AB_hydrolase_3"/>
</dbReference>
<evidence type="ECO:0000256" key="6">
    <source>
        <dbReference type="ARBA" id="ARBA00023136"/>
    </source>
</evidence>
<dbReference type="Pfam" id="PF00047">
    <property type="entry name" value="ig"/>
    <property type="match status" value="1"/>
</dbReference>
<accession>A0A8K0F0C0</accession>
<organism evidence="9 10">
    <name type="scientific">Branchiostoma lanceolatum</name>
    <name type="common">Common lancelet</name>
    <name type="synonym">Amphioxus lanceolatum</name>
    <dbReference type="NCBI Taxonomy" id="7740"/>
    <lineage>
        <taxon>Eukaryota</taxon>
        <taxon>Metazoa</taxon>
        <taxon>Chordata</taxon>
        <taxon>Cephalochordata</taxon>
        <taxon>Leptocardii</taxon>
        <taxon>Amphioxiformes</taxon>
        <taxon>Branchiostomatidae</taxon>
        <taxon>Branchiostoma</taxon>
    </lineage>
</organism>
<dbReference type="Gene3D" id="3.40.50.1820">
    <property type="entry name" value="alpha/beta hydrolase"/>
    <property type="match status" value="1"/>
</dbReference>
<evidence type="ECO:0000256" key="3">
    <source>
        <dbReference type="ARBA" id="ARBA00022692"/>
    </source>
</evidence>
<dbReference type="InterPro" id="IPR039311">
    <property type="entry name" value="FAM187A/B"/>
</dbReference>
<sequence length="719" mass="80410">MLNLPCQCQPKGQKLLRWTFFPRGGEGEMSVWFDEDERLELGNKFDMTIRHAKLTVDMCFQVTDSGIYYCRDGDEILVLYDLTVKEPKAVKLSLVALKEDTLPNRTMGGMTMFTLWSPWGRCNRCGGSGERARIGICHVEGKDFPKHLGTVIACDSENLPAVAREVFGVEFNRPDERRVEFCTERCPKDRSLTVVTDSNGLVVSSVRRTGGIASRPTLPPPISRKTMFKMSGENITLTCPGEGMDSPVSWTNGSAVLTETELKKTTDGRIFVDIINSLNIHNLKKQDGNVYTCWIKNRHVGTTKVFVRIPVAAEGWKKYSNYAGLFGVVLPTLQVLGVALSAVALCLCYLCYSPAPPGVAEPWKTTLIMSFMRFAGHVVRGYKTVGFGESLDIIRATFGKIQHPCPADDPRLDITDTTLGDVTVRLYQPKGRHLAPGLLYFHGGGWAFVNLDQAEHFNQYIAIKTGAVVVHVDYRLAPEHKFPAPLEDCLQATEYFLQHAEDFNVDPSRIGVLGDSAGGNLAAAVALKLNRPEKKSLPRLKFQSLLYPALQALDFRTDSYKRGDVIDILTIDMMTFYWCIYLTGSYARHKDFSNNSHVSPELRKRLYTLNGLRLKDNNLGMSLPDDMKDIVNPYFAPLVANDDDLRGLPPTYIITCGYDVLRDDGIMYAKRLESVGVPVTHDHLEGAFHGIAFMGFKPFSYSLGWKSLRKVVNILRENL</sequence>
<dbReference type="PANTHER" id="PTHR32178">
    <property type="entry name" value="FAM187"/>
    <property type="match status" value="1"/>
</dbReference>
<dbReference type="InterPro" id="IPR036179">
    <property type="entry name" value="Ig-like_dom_sf"/>
</dbReference>
<dbReference type="InterPro" id="IPR007110">
    <property type="entry name" value="Ig-like_dom"/>
</dbReference>
<comment type="subcellular location">
    <subcellularLocation>
        <location evidence="1">Membrane</location>
        <topology evidence="1">Single-pass type I membrane protein</topology>
    </subcellularLocation>
</comment>
<dbReference type="GO" id="GO:0016787">
    <property type="term" value="F:hydrolase activity"/>
    <property type="evidence" value="ECO:0007669"/>
    <property type="project" value="InterPro"/>
</dbReference>
<dbReference type="InterPro" id="IPR013783">
    <property type="entry name" value="Ig-like_fold"/>
</dbReference>
<dbReference type="InterPro" id="IPR003599">
    <property type="entry name" value="Ig_sub"/>
</dbReference>
<evidence type="ECO:0000259" key="8">
    <source>
        <dbReference type="PROSITE" id="PS50835"/>
    </source>
</evidence>
<gene>
    <name evidence="9" type="primary">AADAC</name>
    <name evidence="9" type="ORF">BLAG_LOCUS22403</name>
</gene>
<keyword evidence="6" id="KW-0472">Membrane</keyword>
<keyword evidence="3" id="KW-0812">Transmembrane</keyword>
<dbReference type="PROSITE" id="PS50835">
    <property type="entry name" value="IG_LIKE"/>
    <property type="match status" value="1"/>
</dbReference>
<evidence type="ECO:0000256" key="7">
    <source>
        <dbReference type="ARBA" id="ARBA00023180"/>
    </source>
</evidence>
<dbReference type="Pfam" id="PF07859">
    <property type="entry name" value="Abhydrolase_3"/>
    <property type="match status" value="2"/>
</dbReference>
<keyword evidence="5" id="KW-1133">Transmembrane helix</keyword>
<dbReference type="GO" id="GO:0016020">
    <property type="term" value="C:membrane"/>
    <property type="evidence" value="ECO:0007669"/>
    <property type="project" value="UniProtKB-SubCell"/>
</dbReference>
<dbReference type="SUPFAM" id="SSF48726">
    <property type="entry name" value="Immunoglobulin"/>
    <property type="match status" value="1"/>
</dbReference>
<dbReference type="OrthoDB" id="408631at2759"/>
<dbReference type="SMART" id="SM00409">
    <property type="entry name" value="IG"/>
    <property type="match status" value="1"/>
</dbReference>